<comment type="caution">
    <text evidence="2">The sequence shown here is derived from an EMBL/GenBank/DDBJ whole genome shotgun (WGS) entry which is preliminary data.</text>
</comment>
<dbReference type="EMBL" id="CAUOFW020001236">
    <property type="protein sequence ID" value="CAK9142611.1"/>
    <property type="molecule type" value="Genomic_DNA"/>
</dbReference>
<dbReference type="PANTHER" id="PTHR33600">
    <property type="entry name" value="PLASTID DIVISION PROTEIN PDV2"/>
    <property type="match status" value="1"/>
</dbReference>
<organism evidence="2 3">
    <name type="scientific">Ilex paraguariensis</name>
    <name type="common">yerba mate</name>
    <dbReference type="NCBI Taxonomy" id="185542"/>
    <lineage>
        <taxon>Eukaryota</taxon>
        <taxon>Viridiplantae</taxon>
        <taxon>Streptophyta</taxon>
        <taxon>Embryophyta</taxon>
        <taxon>Tracheophyta</taxon>
        <taxon>Spermatophyta</taxon>
        <taxon>Magnoliopsida</taxon>
        <taxon>eudicotyledons</taxon>
        <taxon>Gunneridae</taxon>
        <taxon>Pentapetalae</taxon>
        <taxon>asterids</taxon>
        <taxon>campanulids</taxon>
        <taxon>Aquifoliales</taxon>
        <taxon>Aquifoliaceae</taxon>
        <taxon>Ilex</taxon>
    </lineage>
</organism>
<name>A0ABC8RCA7_9AQUA</name>
<feature type="compositionally biased region" description="Basic and acidic residues" evidence="1">
    <location>
        <begin position="63"/>
        <end position="73"/>
    </location>
</feature>
<dbReference type="InterPro" id="IPR038939">
    <property type="entry name" value="PDV1/PDV2"/>
</dbReference>
<proteinExistence type="predicted"/>
<dbReference type="AlphaFoldDB" id="A0ABC8RCA7"/>
<evidence type="ECO:0000313" key="2">
    <source>
        <dbReference type="EMBL" id="CAK9142611.1"/>
    </source>
</evidence>
<reference evidence="2 3" key="1">
    <citation type="submission" date="2024-02" db="EMBL/GenBank/DDBJ databases">
        <authorList>
            <person name="Vignale AGUSTIN F."/>
            <person name="Sosa J E."/>
            <person name="Modenutti C."/>
        </authorList>
    </citation>
    <scope>NUCLEOTIDE SEQUENCE [LARGE SCALE GENOMIC DNA]</scope>
</reference>
<protein>
    <submittedName>
        <fullName evidence="2">Uncharacterized protein</fullName>
    </submittedName>
</protein>
<keyword evidence="3" id="KW-1185">Reference proteome</keyword>
<dbReference type="PANTHER" id="PTHR33600:SF3">
    <property type="entry name" value="PLASTID DIVISION PROTEIN PDV2"/>
    <property type="match status" value="1"/>
</dbReference>
<sequence length="116" mass="12986">MKIHSQSPFLAVLGTSVDPFKTLSQHITGVKGMDEDRIGLILARASELRSKITNCIHKAPALESDHFTTKEEREGEEEEEEAESLLNIRDALESLEAQLSSLQVCSFFLTFFSLFV</sequence>
<feature type="region of interest" description="Disordered" evidence="1">
    <location>
        <begin position="63"/>
        <end position="82"/>
    </location>
</feature>
<evidence type="ECO:0000256" key="1">
    <source>
        <dbReference type="SAM" id="MobiDB-lite"/>
    </source>
</evidence>
<accession>A0ABC8RCA7</accession>
<gene>
    <name evidence="2" type="ORF">ILEXP_LOCUS10290</name>
</gene>
<dbReference type="Proteomes" id="UP001642360">
    <property type="component" value="Unassembled WGS sequence"/>
</dbReference>
<evidence type="ECO:0000313" key="3">
    <source>
        <dbReference type="Proteomes" id="UP001642360"/>
    </source>
</evidence>